<protein>
    <recommendedName>
        <fullName evidence="1">DUF4939 domain-containing protein</fullName>
    </recommendedName>
</protein>
<reference evidence="2" key="3">
    <citation type="submission" date="2025-09" db="UniProtKB">
        <authorList>
            <consortium name="Ensembl"/>
        </authorList>
    </citation>
    <scope>IDENTIFICATION</scope>
</reference>
<evidence type="ECO:0000313" key="2">
    <source>
        <dbReference type="Ensembl" id="ENSEEEP00000057376.1"/>
    </source>
</evidence>
<accession>A0AAY5EKC5</accession>
<dbReference type="Pfam" id="PF16297">
    <property type="entry name" value="DUF4939"/>
    <property type="match status" value="1"/>
</dbReference>
<dbReference type="Proteomes" id="UP000314983">
    <property type="component" value="Chromosome 11"/>
</dbReference>
<dbReference type="GeneTree" id="ENSGT00970000196767"/>
<reference evidence="2" key="2">
    <citation type="submission" date="2025-08" db="UniProtKB">
        <authorList>
            <consortium name="Ensembl"/>
        </authorList>
    </citation>
    <scope>IDENTIFICATION</scope>
</reference>
<dbReference type="Ensembl" id="ENSEEET00000065414.1">
    <property type="protein sequence ID" value="ENSEEEP00000057376.1"/>
    <property type="gene ID" value="ENSEEEG00000026060.1"/>
</dbReference>
<organism evidence="2 3">
    <name type="scientific">Electrophorus electricus</name>
    <name type="common">Electric eel</name>
    <name type="synonym">Gymnotus electricus</name>
    <dbReference type="NCBI Taxonomy" id="8005"/>
    <lineage>
        <taxon>Eukaryota</taxon>
        <taxon>Metazoa</taxon>
        <taxon>Chordata</taxon>
        <taxon>Craniata</taxon>
        <taxon>Vertebrata</taxon>
        <taxon>Euteleostomi</taxon>
        <taxon>Actinopterygii</taxon>
        <taxon>Neopterygii</taxon>
        <taxon>Teleostei</taxon>
        <taxon>Ostariophysi</taxon>
        <taxon>Gymnotiformes</taxon>
        <taxon>Gymnotoidei</taxon>
        <taxon>Gymnotidae</taxon>
        <taxon>Electrophorus</taxon>
    </lineage>
</organism>
<dbReference type="InterPro" id="IPR032549">
    <property type="entry name" value="DUF4939"/>
</dbReference>
<proteinExistence type="predicted"/>
<keyword evidence="3" id="KW-1185">Reference proteome</keyword>
<evidence type="ECO:0000259" key="1">
    <source>
        <dbReference type="Pfam" id="PF16297"/>
    </source>
</evidence>
<feature type="domain" description="DUF4939" evidence="1">
    <location>
        <begin position="22"/>
        <end position="105"/>
    </location>
</feature>
<name>A0AAY5EKC5_ELEEL</name>
<evidence type="ECO:0000313" key="3">
    <source>
        <dbReference type="Proteomes" id="UP000314983"/>
    </source>
</evidence>
<reference evidence="2 3" key="1">
    <citation type="submission" date="2020-05" db="EMBL/GenBank/DDBJ databases">
        <title>Electrophorus electricus (electric eel) genome, fEleEle1, primary haplotype.</title>
        <authorList>
            <person name="Myers G."/>
            <person name="Meyer A."/>
            <person name="Fedrigo O."/>
            <person name="Formenti G."/>
            <person name="Rhie A."/>
            <person name="Tracey A."/>
            <person name="Sims Y."/>
            <person name="Jarvis E.D."/>
        </authorList>
    </citation>
    <scope>NUCLEOTIDE SEQUENCE [LARGE SCALE GENOMIC DNA]</scope>
</reference>
<sequence>MLSGKADPSNRPTTATTRPIPEWVRCLIATPEIFAGDTESCKGFVVHCELYLGYQRLLPDHAKVAFVISRLTGRAHASGAALVVNSSPLLNDYPEFIGELKDIFHHPRQGRVAMLNELVHLAITYDRLLQVVFTEARRVKRSG</sequence>
<dbReference type="AlphaFoldDB" id="A0AAY5EKC5"/>